<dbReference type="RefSeq" id="WP_013255117.1">
    <property type="nucleotide sequence ID" value="NC_014364.1"/>
</dbReference>
<evidence type="ECO:0000313" key="1">
    <source>
        <dbReference type="EMBL" id="ADK81655.1"/>
    </source>
</evidence>
<name>E1R4B4_SEDSS</name>
<dbReference type="OrthoDB" id="359116at2"/>
<reference evidence="1 2" key="1">
    <citation type="journal article" date="2010" name="Stand. Genomic Sci.">
        <title>Complete genome sequence of Spirochaeta smaragdinae type strain (SEBR 4228).</title>
        <authorList>
            <person name="Mavromatis K."/>
            <person name="Yasawong M."/>
            <person name="Chertkov O."/>
            <person name="Lapidus A."/>
            <person name="Lucas S."/>
            <person name="Nolan M."/>
            <person name="Del Rio T.G."/>
            <person name="Tice H."/>
            <person name="Cheng J.F."/>
            <person name="Pitluck S."/>
            <person name="Liolios K."/>
            <person name="Ivanova N."/>
            <person name="Tapia R."/>
            <person name="Han C."/>
            <person name="Bruce D."/>
            <person name="Goodwin L."/>
            <person name="Pati A."/>
            <person name="Chen A."/>
            <person name="Palaniappan K."/>
            <person name="Land M."/>
            <person name="Hauser L."/>
            <person name="Chang Y.J."/>
            <person name="Jeffries C.D."/>
            <person name="Detter J.C."/>
            <person name="Rohde M."/>
            <person name="Brambilla E."/>
            <person name="Spring S."/>
            <person name="Goker M."/>
            <person name="Sikorski J."/>
            <person name="Woyke T."/>
            <person name="Bristow J."/>
            <person name="Eisen J.A."/>
            <person name="Markowitz V."/>
            <person name="Hugenholtz P."/>
            <person name="Klenk H.P."/>
            <person name="Kyrpides N.C."/>
        </authorList>
    </citation>
    <scope>NUCLEOTIDE SEQUENCE [LARGE SCALE GENOMIC DNA]</scope>
    <source>
        <strain evidence="2">DSM 11293 / JCM 15392 / SEBR 4228</strain>
    </source>
</reference>
<dbReference type="KEGG" id="ssm:Spirs_2542"/>
<dbReference type="Proteomes" id="UP000002318">
    <property type="component" value="Chromosome"/>
</dbReference>
<proteinExistence type="predicted"/>
<keyword evidence="2" id="KW-1185">Reference proteome</keyword>
<dbReference type="HOGENOM" id="CLU_1170086_0_0_12"/>
<evidence type="ECO:0000313" key="2">
    <source>
        <dbReference type="Proteomes" id="UP000002318"/>
    </source>
</evidence>
<sequence length="243" mass="27598">MKAMLVIEKDSIKHKVVEHLAPQGFVFIHYTNPLKAMDNIDEVAPEIVLFSAADYPRHWKPFLQLFRQGSDAEEKPFILLRGEHFDEEEGTKAGILGVNAIVKEDFGNPEDLALLEDILARYAVWDDKRYDRRYVPSSKHDLEFMFTHPQSLRIITGRVEDFSAGGLLFLPEPGISLLDLQIGTTIDLCTLNVSGAYFEISAKVIHNSGPISFKFIDLPDDCRIALNDLFEAERQEALKRHLS</sequence>
<gene>
    <name evidence="1" type="ordered locus">Spirs_2542</name>
</gene>
<protein>
    <submittedName>
        <fullName evidence="1">Type IV pilus assembly PilZ</fullName>
    </submittedName>
</protein>
<dbReference type="EMBL" id="CP002116">
    <property type="protein sequence ID" value="ADK81655.1"/>
    <property type="molecule type" value="Genomic_DNA"/>
</dbReference>
<organism evidence="1 2">
    <name type="scientific">Sediminispirochaeta smaragdinae (strain DSM 11293 / JCM 15392 / SEBR 4228)</name>
    <name type="common">Spirochaeta smaragdinae</name>
    <dbReference type="NCBI Taxonomy" id="573413"/>
    <lineage>
        <taxon>Bacteria</taxon>
        <taxon>Pseudomonadati</taxon>
        <taxon>Spirochaetota</taxon>
        <taxon>Spirochaetia</taxon>
        <taxon>Spirochaetales</taxon>
        <taxon>Spirochaetaceae</taxon>
        <taxon>Sediminispirochaeta</taxon>
    </lineage>
</organism>
<dbReference type="STRING" id="573413.Spirs_2542"/>
<dbReference type="eggNOG" id="COG3706">
    <property type="taxonomic scope" value="Bacteria"/>
</dbReference>
<dbReference type="AlphaFoldDB" id="E1R4B4"/>
<accession>E1R4B4</accession>